<dbReference type="Gene3D" id="2.60.40.1970">
    <property type="entry name" value="YEATS domain"/>
    <property type="match status" value="1"/>
</dbReference>
<feature type="domain" description="YEATS" evidence="5">
    <location>
        <begin position="8"/>
        <end position="308"/>
    </location>
</feature>
<dbReference type="VEuPathDB" id="TriTrypDB:LdBPK_331140.1"/>
<dbReference type="InterPro" id="IPR005033">
    <property type="entry name" value="YEATS"/>
</dbReference>
<protein>
    <submittedName>
        <fullName evidence="6">YEATS_family_putative/Pfam:PF03366</fullName>
    </submittedName>
</protein>
<evidence type="ECO:0000256" key="3">
    <source>
        <dbReference type="SAM" id="Coils"/>
    </source>
</evidence>
<evidence type="ECO:0000259" key="5">
    <source>
        <dbReference type="PROSITE" id="PS51037"/>
    </source>
</evidence>
<keyword evidence="3" id="KW-0175">Coiled coil</keyword>
<feature type="region of interest" description="Disordered" evidence="4">
    <location>
        <begin position="32"/>
        <end position="63"/>
    </location>
</feature>
<feature type="region of interest" description="Disordered" evidence="4">
    <location>
        <begin position="96"/>
        <end position="141"/>
    </location>
</feature>
<feature type="compositionally biased region" description="Low complexity" evidence="4">
    <location>
        <begin position="121"/>
        <end position="134"/>
    </location>
</feature>
<dbReference type="EMBL" id="LR812653">
    <property type="protein sequence ID" value="CAC5433313.1"/>
    <property type="molecule type" value="Genomic_DNA"/>
</dbReference>
<proteinExistence type="predicted"/>
<reference evidence="6" key="1">
    <citation type="submission" date="2020-06" db="EMBL/GenBank/DDBJ databases">
        <authorList>
            <person name="Camacho E."/>
            <person name="Gonzalez-de la Fuente S."/>
            <person name="Rastrojo A."/>
            <person name="Peiro-Pastor R."/>
            <person name="Solana JC."/>
            <person name="Tabera L."/>
            <person name="Gamarro F."/>
            <person name="Carrasco-Ramiro F."/>
            <person name="Requena JM."/>
            <person name="Aguado B."/>
        </authorList>
    </citation>
    <scope>NUCLEOTIDE SEQUENCE</scope>
</reference>
<dbReference type="VEuPathDB" id="TriTrypDB:LDHU3_33.1750"/>
<feature type="coiled-coil region" evidence="3">
    <location>
        <begin position="391"/>
        <end position="418"/>
    </location>
</feature>
<dbReference type="GO" id="GO:0005634">
    <property type="term" value="C:nucleus"/>
    <property type="evidence" value="ECO:0007669"/>
    <property type="project" value="UniProtKB-SubCell"/>
</dbReference>
<feature type="region of interest" description="Disordered" evidence="4">
    <location>
        <begin position="331"/>
        <end position="358"/>
    </location>
</feature>
<keyword evidence="1 2" id="KW-0539">Nucleus</keyword>
<dbReference type="PANTHER" id="PTHR23195">
    <property type="entry name" value="YEATS DOMAIN"/>
    <property type="match status" value="1"/>
</dbReference>
<evidence type="ECO:0000256" key="2">
    <source>
        <dbReference type="PROSITE-ProRule" id="PRU00376"/>
    </source>
</evidence>
<dbReference type="Proteomes" id="UP000601710">
    <property type="component" value="Chromosome 33"/>
</dbReference>
<gene>
    <name evidence="6" type="ORF">LDHU3_33.1750</name>
</gene>
<accession>A0A6J8FJM0</accession>
<evidence type="ECO:0000313" key="6">
    <source>
        <dbReference type="EMBL" id="CAC5433313.1"/>
    </source>
</evidence>
<evidence type="ECO:0000256" key="4">
    <source>
        <dbReference type="SAM" id="MobiDB-lite"/>
    </source>
</evidence>
<sequence length="445" mass="48350">MSAESQRVVYGATFDIPYAIGSVSVPLEALGASSPSRVGVQDARGAGPSPSPSRRRGVSSGNISSVRRCTHHRYCYVRDGSELLQDAFYRWLEQQRQEHREGTHASSTGGPPHESSGGPLTPATDSASSTNAPSSAPPDAPSSPSLFYASVKCVVFVLPNSFPRPRRVLRRPPFIIEDDTWAEHVVEVQLHFWPHLKIPPATVVHQALLERRVLTAPPPYQSGAVSPAAPTEDLREVWVPQLLASTYGKPKLLSVATNVAVPAPARRATAPAPGTAKAASRVVVVAEKVDTLHLYHPSLDVIRHIRAVLAMSRMPILEAVRDAFDATYSAQPSTNADGNSHGARSPTPTDAAATSRAAEDSSLLTPFAHSWSLPFEDIIAEYAEQRASTSVAVLQAVLEKLKRERQEMEKSCERSMEEIAELATVVLPTQLERVHMRCMKLHKKE</sequence>
<dbReference type="GO" id="GO:0006355">
    <property type="term" value="P:regulation of DNA-templated transcription"/>
    <property type="evidence" value="ECO:0007669"/>
    <property type="project" value="InterPro"/>
</dbReference>
<comment type="subcellular location">
    <subcellularLocation>
        <location evidence="2">Nucleus</location>
    </subcellularLocation>
</comment>
<name>A0A6J8FJM0_LEIDO</name>
<dbReference type="InterPro" id="IPR055129">
    <property type="entry name" value="YEATS_dom"/>
</dbReference>
<organism evidence="6 7">
    <name type="scientific">Leishmania donovani</name>
    <dbReference type="NCBI Taxonomy" id="5661"/>
    <lineage>
        <taxon>Eukaryota</taxon>
        <taxon>Discoba</taxon>
        <taxon>Euglenozoa</taxon>
        <taxon>Kinetoplastea</taxon>
        <taxon>Metakinetoplastina</taxon>
        <taxon>Trypanosomatida</taxon>
        <taxon>Trypanosomatidae</taxon>
        <taxon>Leishmaniinae</taxon>
        <taxon>Leishmania</taxon>
    </lineage>
</organism>
<evidence type="ECO:0000256" key="1">
    <source>
        <dbReference type="ARBA" id="ARBA00023242"/>
    </source>
</evidence>
<dbReference type="FunFam" id="2.60.40.1970:FF:000010">
    <property type="entry name" value="YEATS family, putative"/>
    <property type="match status" value="1"/>
</dbReference>
<dbReference type="PROSITE" id="PS51037">
    <property type="entry name" value="YEATS"/>
    <property type="match status" value="1"/>
</dbReference>
<evidence type="ECO:0000313" key="7">
    <source>
        <dbReference type="Proteomes" id="UP000601710"/>
    </source>
</evidence>
<dbReference type="InterPro" id="IPR038704">
    <property type="entry name" value="YEAST_sf"/>
</dbReference>
<dbReference type="AlphaFoldDB" id="A0A6J8FJM0"/>
<dbReference type="Pfam" id="PF03366">
    <property type="entry name" value="YEATS"/>
    <property type="match status" value="1"/>
</dbReference>
<dbReference type="VEuPathDB" id="TriTrypDB:LdCL_330017500"/>